<keyword evidence="1" id="KW-0732">Signal</keyword>
<name>G4TNQ2_SERID</name>
<evidence type="ECO:0000313" key="2">
    <source>
        <dbReference type="EMBL" id="CCA72945.1"/>
    </source>
</evidence>
<dbReference type="EMBL" id="CAFZ01000192">
    <property type="protein sequence ID" value="CCA72945.1"/>
    <property type="molecule type" value="Genomic_DNA"/>
</dbReference>
<protein>
    <submittedName>
        <fullName evidence="2">Uncharacterized protein</fullName>
    </submittedName>
</protein>
<evidence type="ECO:0000256" key="1">
    <source>
        <dbReference type="SAM" id="SignalP"/>
    </source>
</evidence>
<feature type="chain" id="PRO_5003468930" evidence="1">
    <location>
        <begin position="20"/>
        <end position="133"/>
    </location>
</feature>
<dbReference type="HOGENOM" id="CLU_1907491_0_0_1"/>
<comment type="caution">
    <text evidence="2">The sequence shown here is derived from an EMBL/GenBank/DDBJ whole genome shotgun (WGS) entry which is preliminary data.</text>
</comment>
<gene>
    <name evidence="2" type="ORF">PIIN_06900</name>
</gene>
<organism evidence="2 3">
    <name type="scientific">Serendipita indica (strain DSM 11827)</name>
    <name type="common">Root endophyte fungus</name>
    <name type="synonym">Piriformospora indica</name>
    <dbReference type="NCBI Taxonomy" id="1109443"/>
    <lineage>
        <taxon>Eukaryota</taxon>
        <taxon>Fungi</taxon>
        <taxon>Dikarya</taxon>
        <taxon>Basidiomycota</taxon>
        <taxon>Agaricomycotina</taxon>
        <taxon>Agaricomycetes</taxon>
        <taxon>Sebacinales</taxon>
        <taxon>Serendipitaceae</taxon>
        <taxon>Serendipita</taxon>
    </lineage>
</organism>
<accession>G4TNQ2</accession>
<evidence type="ECO:0000313" key="3">
    <source>
        <dbReference type="Proteomes" id="UP000007148"/>
    </source>
</evidence>
<reference evidence="2 3" key="1">
    <citation type="journal article" date="2011" name="PLoS Pathog.">
        <title>Endophytic Life Strategies Decoded by Genome and Transcriptome Analyses of the Mutualistic Root Symbiont Piriformospora indica.</title>
        <authorList>
            <person name="Zuccaro A."/>
            <person name="Lahrmann U."/>
            <person name="Guldener U."/>
            <person name="Langen G."/>
            <person name="Pfiffi S."/>
            <person name="Biedenkopf D."/>
            <person name="Wong P."/>
            <person name="Samans B."/>
            <person name="Grimm C."/>
            <person name="Basiewicz M."/>
            <person name="Murat C."/>
            <person name="Martin F."/>
            <person name="Kogel K.H."/>
        </authorList>
    </citation>
    <scope>NUCLEOTIDE SEQUENCE [LARGE SCALE GENOMIC DNA]</scope>
    <source>
        <strain evidence="2 3">DSM 11827</strain>
    </source>
</reference>
<dbReference type="AlphaFoldDB" id="G4TNQ2"/>
<sequence length="133" mass="14256">MKWSVLTLLSAASFVYGQAAILPCKTATTVIYPPCPAILCIKPTTTTVTQTVTSTHSVTLPKTCPPLTVYPLPETMKKREAYPTTTAGPTPCLPLTTTLTYTKPCPTCTTLVTTTETTTVHKTKIVPRICPLA</sequence>
<keyword evidence="3" id="KW-1185">Reference proteome</keyword>
<proteinExistence type="predicted"/>
<dbReference type="Proteomes" id="UP000007148">
    <property type="component" value="Unassembled WGS sequence"/>
</dbReference>
<feature type="signal peptide" evidence="1">
    <location>
        <begin position="1"/>
        <end position="19"/>
    </location>
</feature>
<dbReference type="InParanoid" id="G4TNQ2"/>